<dbReference type="RefSeq" id="WP_044241187.1">
    <property type="nucleotide sequence ID" value="NZ_ASRX01000020.1"/>
</dbReference>
<dbReference type="PROSITE" id="PS51318">
    <property type="entry name" value="TAT"/>
    <property type="match status" value="1"/>
</dbReference>
<dbReference type="Pfam" id="PF07394">
    <property type="entry name" value="DUF1501"/>
    <property type="match status" value="1"/>
</dbReference>
<keyword evidence="3" id="KW-1185">Reference proteome</keyword>
<gene>
    <name evidence="2" type="ORF">CAP_2786</name>
</gene>
<protein>
    <recommendedName>
        <fullName evidence="4">DUF1501 domain-containing protein</fullName>
    </recommendedName>
</protein>
<dbReference type="STRING" id="1192034.CAP_2786"/>
<dbReference type="Gene3D" id="3.40.720.10">
    <property type="entry name" value="Alkaline Phosphatase, subunit A"/>
    <property type="match status" value="1"/>
</dbReference>
<dbReference type="PANTHER" id="PTHR43737">
    <property type="entry name" value="BLL7424 PROTEIN"/>
    <property type="match status" value="1"/>
</dbReference>
<dbReference type="eggNOG" id="COG4102">
    <property type="taxonomic scope" value="Bacteria"/>
</dbReference>
<evidence type="ECO:0008006" key="4">
    <source>
        <dbReference type="Google" id="ProtNLM"/>
    </source>
</evidence>
<evidence type="ECO:0000256" key="1">
    <source>
        <dbReference type="SAM" id="MobiDB-lite"/>
    </source>
</evidence>
<feature type="region of interest" description="Disordered" evidence="1">
    <location>
        <begin position="36"/>
        <end position="58"/>
    </location>
</feature>
<name>A0A017TAC4_9BACT</name>
<dbReference type="PANTHER" id="PTHR43737:SF1">
    <property type="entry name" value="DUF1501 DOMAIN-CONTAINING PROTEIN"/>
    <property type="match status" value="1"/>
</dbReference>
<comment type="caution">
    <text evidence="2">The sequence shown here is derived from an EMBL/GenBank/DDBJ whole genome shotgun (WGS) entry which is preliminary data.</text>
</comment>
<accession>A0A017TAC4</accession>
<dbReference type="InterPro" id="IPR006311">
    <property type="entry name" value="TAT_signal"/>
</dbReference>
<dbReference type="AlphaFoldDB" id="A0A017TAC4"/>
<evidence type="ECO:0000313" key="2">
    <source>
        <dbReference type="EMBL" id="EYF05785.1"/>
    </source>
</evidence>
<dbReference type="EMBL" id="ASRX01000020">
    <property type="protein sequence ID" value="EYF05785.1"/>
    <property type="molecule type" value="Genomic_DNA"/>
</dbReference>
<reference evidence="2 3" key="1">
    <citation type="submission" date="2013-05" db="EMBL/GenBank/DDBJ databases">
        <title>Genome assembly of Chondromyces apiculatus DSM 436.</title>
        <authorList>
            <person name="Sharma G."/>
            <person name="Khatri I."/>
            <person name="Kaur C."/>
            <person name="Mayilraj S."/>
            <person name="Subramanian S."/>
        </authorList>
    </citation>
    <scope>NUCLEOTIDE SEQUENCE [LARGE SCALE GENOMIC DNA]</scope>
    <source>
        <strain evidence="2 3">DSM 436</strain>
    </source>
</reference>
<dbReference type="InterPro" id="IPR010869">
    <property type="entry name" value="DUF1501"/>
</dbReference>
<dbReference type="Proteomes" id="UP000019678">
    <property type="component" value="Unassembled WGS sequence"/>
</dbReference>
<evidence type="ECO:0000313" key="3">
    <source>
        <dbReference type="Proteomes" id="UP000019678"/>
    </source>
</evidence>
<proteinExistence type="predicted"/>
<dbReference type="SUPFAM" id="SSF53649">
    <property type="entry name" value="Alkaline phosphatase-like"/>
    <property type="match status" value="1"/>
</dbReference>
<dbReference type="InterPro" id="IPR017850">
    <property type="entry name" value="Alkaline_phosphatase_core_sf"/>
</dbReference>
<feature type="compositionally biased region" description="Low complexity" evidence="1">
    <location>
        <begin position="42"/>
        <end position="58"/>
    </location>
</feature>
<sequence length="437" mass="46130">MSDTERRMGRRTLLGLGAGCAVSLLGARLQGIGEAHAQSAQGPGRAAGTPGRATPTSPPRACIVLWLNGGPSHVDTFDPKPGAPGGGPFKAIKTSARGVRISEHLPQLAAQAHRMAIVRGMISKEGSHQRAQYLMHTGYAPNPTVDHPCLGGYVSHAAGLAAGELPSFVSLGGPSEGGGFLGVQHGPLLVPEPGAMPRHVSFPPNVDDTRFDRRKAALAALELDFVARTGDPKIHDRGAVHERAVAMLRSPRLRAFDASEEPEAVRKAYGDTPFGRGCLTARRLLEAGVRYVEVVLDGWDTHDDNFGRVKKLMGTLDPAMATLLRELDARRLLDTTLVVCMGEFGRTPRVSARDGRDHHPQAWSAVLAGAGIRGGIAHGETDADGARVTKDPTSVPDLFATIATQIGLDPERTFGTPIGRPISITDSGKPVAALLRA</sequence>
<organism evidence="2 3">
    <name type="scientific">Chondromyces apiculatus DSM 436</name>
    <dbReference type="NCBI Taxonomy" id="1192034"/>
    <lineage>
        <taxon>Bacteria</taxon>
        <taxon>Pseudomonadati</taxon>
        <taxon>Myxococcota</taxon>
        <taxon>Polyangia</taxon>
        <taxon>Polyangiales</taxon>
        <taxon>Polyangiaceae</taxon>
        <taxon>Chondromyces</taxon>
    </lineage>
</organism>